<comment type="similarity">
    <text evidence="1">Belongs to the Gfo/Idh/MocA family.</text>
</comment>
<feature type="domain" description="GFO/IDH/MocA-like oxidoreductase" evidence="4">
    <location>
        <begin position="134"/>
        <end position="251"/>
    </location>
</feature>
<dbReference type="OrthoDB" id="9795543at2"/>
<reference evidence="5 6" key="1">
    <citation type="submission" date="2014-07" db="EMBL/GenBank/DDBJ databases">
        <authorList>
            <person name="McCorrison J."/>
            <person name="Sanka R."/>
            <person name="Torralba M."/>
            <person name="Gillis M."/>
            <person name="Haft D.H."/>
            <person name="Methe B."/>
            <person name="Sutton G."/>
            <person name="Nelson K.E."/>
        </authorList>
    </citation>
    <scope>NUCLEOTIDE SEQUENCE [LARGE SCALE GENOMIC DNA]</scope>
    <source>
        <strain evidence="5 6">S9-PR14</strain>
    </source>
</reference>
<evidence type="ECO:0000313" key="6">
    <source>
        <dbReference type="Proteomes" id="UP000029723"/>
    </source>
</evidence>
<dbReference type="AlphaFoldDB" id="A0A098YUS1"/>
<comment type="caution">
    <text evidence="5">The sequence shown here is derived from an EMBL/GenBank/DDBJ whole genome shotgun (WGS) entry which is preliminary data.</text>
</comment>
<sequence length="327" mass="36597">MSQKTYHIGILGCANIATRSVIPAFYRHPRFKVAAIASRNIQKASPIANQYSCKGYGSYEELLSDEEIDLIYIPLPTGLHHEWVMKALHAGKHVLCEKSLGVSSNEVKEMVNFATANHLLLMENFQFRFHPQTQWVKDYVMSGELGDVRCFRSQFGFPPFNDSNNIRYGKQLGGGALLDAGAYTLKSMTVILPMETFSLRGASKIVPQHSEVDLYGGAFLESTNGIIAELAYGFDHFYQCGFEIWGSRGKLISTRAYTAPANLEPVIIVETASAGRKEFVLPAADHFSLMVDHVANILDNQDFDEEYRQDLLQASYIQQINDYCDGI</sequence>
<dbReference type="RefSeq" id="WP_036926892.1">
    <property type="nucleotide sequence ID" value="NZ_JRPQ01000072.1"/>
</dbReference>
<evidence type="ECO:0000259" key="3">
    <source>
        <dbReference type="Pfam" id="PF01408"/>
    </source>
</evidence>
<dbReference type="SUPFAM" id="SSF51735">
    <property type="entry name" value="NAD(P)-binding Rossmann-fold domains"/>
    <property type="match status" value="1"/>
</dbReference>
<name>A0A098YUS1_9BACT</name>
<dbReference type="Gene3D" id="3.30.360.10">
    <property type="entry name" value="Dihydrodipicolinate Reductase, domain 2"/>
    <property type="match status" value="1"/>
</dbReference>
<gene>
    <name evidence="5" type="ORF">HMPREF9304_04950</name>
</gene>
<organism evidence="5 6">
    <name type="scientific">Hoylesella timonensis S9-PR14</name>
    <dbReference type="NCBI Taxonomy" id="1401062"/>
    <lineage>
        <taxon>Bacteria</taxon>
        <taxon>Pseudomonadati</taxon>
        <taxon>Bacteroidota</taxon>
        <taxon>Bacteroidia</taxon>
        <taxon>Bacteroidales</taxon>
        <taxon>Prevotellaceae</taxon>
        <taxon>Hoylesella</taxon>
    </lineage>
</organism>
<evidence type="ECO:0000259" key="4">
    <source>
        <dbReference type="Pfam" id="PF22725"/>
    </source>
</evidence>
<dbReference type="InterPro" id="IPR000683">
    <property type="entry name" value="Gfo/Idh/MocA-like_OxRdtase_N"/>
</dbReference>
<dbReference type="EMBL" id="JRPQ01000072">
    <property type="protein sequence ID" value="KGI22388.1"/>
    <property type="molecule type" value="Genomic_DNA"/>
</dbReference>
<evidence type="ECO:0000256" key="2">
    <source>
        <dbReference type="ARBA" id="ARBA00023002"/>
    </source>
</evidence>
<dbReference type="Gene3D" id="3.40.50.720">
    <property type="entry name" value="NAD(P)-binding Rossmann-like Domain"/>
    <property type="match status" value="1"/>
</dbReference>
<protein>
    <submittedName>
        <fullName evidence="5">NDP-hexose-3-ketoreductase</fullName>
    </submittedName>
</protein>
<dbReference type="PANTHER" id="PTHR22604:SF105">
    <property type="entry name" value="TRANS-1,2-DIHYDROBENZENE-1,2-DIOL DEHYDROGENASE"/>
    <property type="match status" value="1"/>
</dbReference>
<dbReference type="Pfam" id="PF22725">
    <property type="entry name" value="GFO_IDH_MocA_C3"/>
    <property type="match status" value="1"/>
</dbReference>
<accession>A0A098YUS1</accession>
<dbReference type="InterPro" id="IPR050984">
    <property type="entry name" value="Gfo/Idh/MocA_domain"/>
</dbReference>
<proteinExistence type="inferred from homology"/>
<evidence type="ECO:0000313" key="5">
    <source>
        <dbReference type="EMBL" id="KGI22388.1"/>
    </source>
</evidence>
<feature type="domain" description="Gfo/Idh/MocA-like oxidoreductase N-terminal" evidence="3">
    <location>
        <begin position="7"/>
        <end position="125"/>
    </location>
</feature>
<dbReference type="Proteomes" id="UP000029723">
    <property type="component" value="Unassembled WGS sequence"/>
</dbReference>
<dbReference type="SUPFAM" id="SSF55347">
    <property type="entry name" value="Glyceraldehyde-3-phosphate dehydrogenase-like, C-terminal domain"/>
    <property type="match status" value="1"/>
</dbReference>
<dbReference type="GO" id="GO:0000166">
    <property type="term" value="F:nucleotide binding"/>
    <property type="evidence" value="ECO:0007669"/>
    <property type="project" value="InterPro"/>
</dbReference>
<dbReference type="PANTHER" id="PTHR22604">
    <property type="entry name" value="OXIDOREDUCTASES"/>
    <property type="match status" value="1"/>
</dbReference>
<dbReference type="InterPro" id="IPR036291">
    <property type="entry name" value="NAD(P)-bd_dom_sf"/>
</dbReference>
<keyword evidence="2" id="KW-0560">Oxidoreductase</keyword>
<evidence type="ECO:0000256" key="1">
    <source>
        <dbReference type="ARBA" id="ARBA00010928"/>
    </source>
</evidence>
<dbReference type="InterPro" id="IPR055170">
    <property type="entry name" value="GFO_IDH_MocA-like_dom"/>
</dbReference>
<dbReference type="Pfam" id="PF01408">
    <property type="entry name" value="GFO_IDH_MocA"/>
    <property type="match status" value="1"/>
</dbReference>
<dbReference type="GO" id="GO:0016491">
    <property type="term" value="F:oxidoreductase activity"/>
    <property type="evidence" value="ECO:0007669"/>
    <property type="project" value="UniProtKB-KW"/>
</dbReference>